<dbReference type="GO" id="GO:0016787">
    <property type="term" value="F:hydrolase activity"/>
    <property type="evidence" value="ECO:0007669"/>
    <property type="project" value="UniProtKB-KW"/>
</dbReference>
<keyword evidence="1" id="KW-0378">Hydrolase</keyword>
<proteinExistence type="predicted"/>
<name>A0A0M0JJ49_9EUKA</name>
<reference evidence="2" key="1">
    <citation type="journal article" date="2015" name="PLoS Genet.">
        <title>Genome Sequence and Transcriptome Analyses of Chrysochromulina tobin: Metabolic Tools for Enhanced Algal Fitness in the Prominent Order Prymnesiales (Haptophyceae).</title>
        <authorList>
            <person name="Hovde B.T."/>
            <person name="Deodato C.R."/>
            <person name="Hunsperger H.M."/>
            <person name="Ryken S.A."/>
            <person name="Yost W."/>
            <person name="Jha R.K."/>
            <person name="Patterson J."/>
            <person name="Monnat R.J. Jr."/>
            <person name="Barlow S.B."/>
            <person name="Starkenburg S.R."/>
            <person name="Cattolico R.A."/>
        </authorList>
    </citation>
    <scope>NUCLEOTIDE SEQUENCE</scope>
    <source>
        <strain evidence="2">CCMP291</strain>
    </source>
</reference>
<dbReference type="PANTHER" id="PTHR21530:SF7">
    <property type="entry name" value="TRAB DOMAIN-CONTAINING PROTEIN"/>
    <property type="match status" value="1"/>
</dbReference>
<dbReference type="AlphaFoldDB" id="A0A0M0JJ49"/>
<keyword evidence="2" id="KW-1185">Reference proteome</keyword>
<dbReference type="Proteomes" id="UP000037460">
    <property type="component" value="Unassembled WGS sequence"/>
</dbReference>
<dbReference type="EMBL" id="JWZX01002843">
    <property type="protein sequence ID" value="KOO26490.1"/>
    <property type="molecule type" value="Genomic_DNA"/>
</dbReference>
<dbReference type="InterPro" id="IPR046345">
    <property type="entry name" value="TraB_PrgY-like"/>
</dbReference>
<organism evidence="1 2">
    <name type="scientific">Chrysochromulina tobinii</name>
    <dbReference type="NCBI Taxonomy" id="1460289"/>
    <lineage>
        <taxon>Eukaryota</taxon>
        <taxon>Haptista</taxon>
        <taxon>Haptophyta</taxon>
        <taxon>Prymnesiophyceae</taxon>
        <taxon>Prymnesiales</taxon>
        <taxon>Chrysochromulinaceae</taxon>
        <taxon>Chrysochromulina</taxon>
    </lineage>
</organism>
<evidence type="ECO:0000313" key="1">
    <source>
        <dbReference type="EMBL" id="KOO26490.1"/>
    </source>
</evidence>
<dbReference type="Pfam" id="PF01963">
    <property type="entry name" value="TraB_PrgY_gumN"/>
    <property type="match status" value="1"/>
</dbReference>
<protein>
    <submittedName>
        <fullName evidence="1">Maltase glucoamylase and related glycosyl hydrolase family 31</fullName>
    </submittedName>
</protein>
<accession>A0A0M0JJ49</accession>
<comment type="caution">
    <text evidence="1">The sequence shown here is derived from an EMBL/GenBank/DDBJ whole genome shotgun (WGS) entry which is preliminary data.</text>
</comment>
<sequence>MSALLRSFGGNESDAMLRAAFQALNGLWKQYGLVPGVDFKAALDAADAIGASVHCIDRDVDETLRLLRGALGEVDLARFMTTLPPKELMAGMLRGGSIGDVVESLKDRAQVAALRRHLNRAAPSIVEVMLHQRDRLMVKQLRRQVPQGVVVAVVGLAHMDGIEHEWLLQDDLQTGHS</sequence>
<evidence type="ECO:0000313" key="2">
    <source>
        <dbReference type="Proteomes" id="UP000037460"/>
    </source>
</evidence>
<dbReference type="PANTHER" id="PTHR21530">
    <property type="entry name" value="PHEROMONE SHUTDOWN PROTEIN"/>
    <property type="match status" value="1"/>
</dbReference>
<gene>
    <name evidence="1" type="ORF">Ctob_008760</name>
</gene>
<dbReference type="InterPro" id="IPR002816">
    <property type="entry name" value="TraB/PrgY/GumN_fam"/>
</dbReference>
<dbReference type="OrthoDB" id="48306at2759"/>